<evidence type="ECO:0000256" key="3">
    <source>
        <dbReference type="ARBA" id="ARBA00022630"/>
    </source>
</evidence>
<dbReference type="Proteomes" id="UP001597425">
    <property type="component" value="Unassembled WGS sequence"/>
</dbReference>
<dbReference type="InterPro" id="IPR026021">
    <property type="entry name" value="YdjA-like"/>
</dbReference>
<comment type="caution">
    <text evidence="10">The sequence shown here is derived from an EMBL/GenBank/DDBJ whole genome shotgun (WGS) entry which is preliminary data.</text>
</comment>
<evidence type="ECO:0000256" key="5">
    <source>
        <dbReference type="ARBA" id="ARBA00022857"/>
    </source>
</evidence>
<dbReference type="EC" id="1.-.-.-" evidence="8"/>
<keyword evidence="5 8" id="KW-0521">NADP</keyword>
<evidence type="ECO:0000313" key="10">
    <source>
        <dbReference type="EMBL" id="MFD2311111.1"/>
    </source>
</evidence>
<dbReference type="EMBL" id="JBHUJD010000014">
    <property type="protein sequence ID" value="MFD2311111.1"/>
    <property type="molecule type" value="Genomic_DNA"/>
</dbReference>
<keyword evidence="3 8" id="KW-0285">Flavoprotein</keyword>
<reference evidence="11" key="1">
    <citation type="journal article" date="2019" name="Int. J. Syst. Evol. Microbiol.">
        <title>The Global Catalogue of Microorganisms (GCM) 10K type strain sequencing project: providing services to taxonomists for standard genome sequencing and annotation.</title>
        <authorList>
            <consortium name="The Broad Institute Genomics Platform"/>
            <consortium name="The Broad Institute Genome Sequencing Center for Infectious Disease"/>
            <person name="Wu L."/>
            <person name="Ma J."/>
        </authorList>
    </citation>
    <scope>NUCLEOTIDE SEQUENCE [LARGE SCALE GENOMIC DNA]</scope>
    <source>
        <strain evidence="11">KCTC 12848</strain>
    </source>
</reference>
<accession>A0ABW5EC20</accession>
<evidence type="ECO:0000256" key="8">
    <source>
        <dbReference type="PIRNR" id="PIRNR000232"/>
    </source>
</evidence>
<dbReference type="InterPro" id="IPR052530">
    <property type="entry name" value="NAD(P)H_nitroreductase"/>
</dbReference>
<evidence type="ECO:0000256" key="6">
    <source>
        <dbReference type="ARBA" id="ARBA00023002"/>
    </source>
</evidence>
<keyword evidence="4 8" id="KW-0288">FMN</keyword>
<comment type="cofactor">
    <cofactor evidence="1 8">
        <name>FMN</name>
        <dbReference type="ChEBI" id="CHEBI:58210"/>
    </cofactor>
</comment>
<comment type="similarity">
    <text evidence="2 8">Belongs to the nitroreductase family.</text>
</comment>
<dbReference type="RefSeq" id="WP_265721180.1">
    <property type="nucleotide sequence ID" value="NZ_JAPIVK010000009.1"/>
</dbReference>
<dbReference type="Gene3D" id="3.40.109.10">
    <property type="entry name" value="NADH Oxidase"/>
    <property type="match status" value="1"/>
</dbReference>
<protein>
    <recommendedName>
        <fullName evidence="8">Putative NAD(P)H nitroreductase</fullName>
        <ecNumber evidence="8">1.-.-.-</ecNumber>
    </recommendedName>
</protein>
<dbReference type="InterPro" id="IPR029479">
    <property type="entry name" value="Nitroreductase"/>
</dbReference>
<gene>
    <name evidence="10" type="ORF">ACFSKX_11855</name>
</gene>
<keyword evidence="6 8" id="KW-0560">Oxidoreductase</keyword>
<dbReference type="InterPro" id="IPR000415">
    <property type="entry name" value="Nitroreductase-like"/>
</dbReference>
<keyword evidence="7 8" id="KW-0520">NAD</keyword>
<evidence type="ECO:0000256" key="4">
    <source>
        <dbReference type="ARBA" id="ARBA00022643"/>
    </source>
</evidence>
<evidence type="ECO:0000256" key="1">
    <source>
        <dbReference type="ARBA" id="ARBA00001917"/>
    </source>
</evidence>
<evidence type="ECO:0000256" key="7">
    <source>
        <dbReference type="ARBA" id="ARBA00023027"/>
    </source>
</evidence>
<dbReference type="PANTHER" id="PTHR43821:SF1">
    <property type="entry name" value="NAD(P)H NITROREDUCTASE YDJA-RELATED"/>
    <property type="match status" value="1"/>
</dbReference>
<dbReference type="CDD" id="cd02135">
    <property type="entry name" value="YdjA-like"/>
    <property type="match status" value="1"/>
</dbReference>
<organism evidence="10 11">
    <name type="scientific">Microbulbifer halophilus</name>
    <dbReference type="NCBI Taxonomy" id="453963"/>
    <lineage>
        <taxon>Bacteria</taxon>
        <taxon>Pseudomonadati</taxon>
        <taxon>Pseudomonadota</taxon>
        <taxon>Gammaproteobacteria</taxon>
        <taxon>Cellvibrionales</taxon>
        <taxon>Microbulbiferaceae</taxon>
        <taxon>Microbulbifer</taxon>
    </lineage>
</organism>
<proteinExistence type="inferred from homology"/>
<evidence type="ECO:0000259" key="9">
    <source>
        <dbReference type="Pfam" id="PF00881"/>
    </source>
</evidence>
<evidence type="ECO:0000313" key="11">
    <source>
        <dbReference type="Proteomes" id="UP001597425"/>
    </source>
</evidence>
<dbReference type="SUPFAM" id="SSF55469">
    <property type="entry name" value="FMN-dependent nitroreductase-like"/>
    <property type="match status" value="1"/>
</dbReference>
<dbReference type="Pfam" id="PF00881">
    <property type="entry name" value="Nitroreductase"/>
    <property type="match status" value="1"/>
</dbReference>
<sequence length="197" mass="21861">MTALIESILTRKSQPVIDGDIPLSDIERIVQCALTAPDHRSLRPWRFILCSRADCEKLIRRVELVALAQETDDASVEDITAALQRLFTTAPRVVVCVLYVDRSGRVPEIEQVLSAGAAIENMLLAAEAMGHSGYWRTGKLAYSPLLTAALGLEENALICGLLCLGHLEQRMSMEPPQRPDLCRHFFSLDSLPCREFS</sequence>
<feature type="domain" description="Nitroreductase" evidence="9">
    <location>
        <begin position="21"/>
        <end position="166"/>
    </location>
</feature>
<dbReference type="PANTHER" id="PTHR43821">
    <property type="entry name" value="NAD(P)H NITROREDUCTASE YDJA-RELATED"/>
    <property type="match status" value="1"/>
</dbReference>
<dbReference type="PIRSF" id="PIRSF000232">
    <property type="entry name" value="YdjA"/>
    <property type="match status" value="1"/>
</dbReference>
<name>A0ABW5EC20_9GAMM</name>
<evidence type="ECO:0000256" key="2">
    <source>
        <dbReference type="ARBA" id="ARBA00007118"/>
    </source>
</evidence>
<keyword evidence="11" id="KW-1185">Reference proteome</keyword>